<dbReference type="Proteomes" id="UP000530234">
    <property type="component" value="Unassembled WGS sequence"/>
</dbReference>
<feature type="domain" description="CobW C-terminal" evidence="7">
    <location>
        <begin position="244"/>
        <end position="337"/>
    </location>
</feature>
<evidence type="ECO:0000256" key="3">
    <source>
        <dbReference type="ARBA" id="ARBA00023186"/>
    </source>
</evidence>
<dbReference type="GO" id="GO:0000166">
    <property type="term" value="F:nucleotide binding"/>
    <property type="evidence" value="ECO:0007669"/>
    <property type="project" value="UniProtKB-KW"/>
</dbReference>
<evidence type="ECO:0000256" key="2">
    <source>
        <dbReference type="ARBA" id="ARBA00022801"/>
    </source>
</evidence>
<reference evidence="9" key="1">
    <citation type="submission" date="2019-10" db="EMBL/GenBank/DDBJ databases">
        <title>Streptomyces sp. nov., a novel actinobacterium isolated from alkaline environment.</title>
        <authorList>
            <person name="Golinska P."/>
        </authorList>
    </citation>
    <scope>NUCLEOTIDE SEQUENCE [LARGE SCALE GENOMIC DNA]</scope>
    <source>
        <strain evidence="9">DSM 42108</strain>
    </source>
</reference>
<dbReference type="SUPFAM" id="SSF90002">
    <property type="entry name" value="Hypothetical protein YjiA, C-terminal domain"/>
    <property type="match status" value="1"/>
</dbReference>
<dbReference type="InterPro" id="IPR027417">
    <property type="entry name" value="P-loop_NTPase"/>
</dbReference>
<dbReference type="AlphaFoldDB" id="A0A7W3T638"/>
<evidence type="ECO:0000259" key="7">
    <source>
        <dbReference type="SMART" id="SM00833"/>
    </source>
</evidence>
<evidence type="ECO:0000313" key="9">
    <source>
        <dbReference type="Proteomes" id="UP000530234"/>
    </source>
</evidence>
<dbReference type="GO" id="GO:0005737">
    <property type="term" value="C:cytoplasm"/>
    <property type="evidence" value="ECO:0007669"/>
    <property type="project" value="TreeGrafter"/>
</dbReference>
<comment type="similarity">
    <text evidence="4">Belongs to the SIMIBI class G3E GTPase family. ZNG1 subfamily.</text>
</comment>
<dbReference type="InterPro" id="IPR051316">
    <property type="entry name" value="Zinc-reg_GTPase_activator"/>
</dbReference>
<evidence type="ECO:0000256" key="1">
    <source>
        <dbReference type="ARBA" id="ARBA00022741"/>
    </source>
</evidence>
<sequence>MTAAPGERIPVLVLTGFLGAGKTTLLNHLLHNRRGLRIGAVVNDFGSIGVDALAVAGQVDSMVSLGNGCLCCAVDTEDLDEMLGRLAEPEVGIDLIVIEASGLAEPEVLARMVLAASSPRVLYGGLVEVVDAAEFTATRERHPGIERHLAVADLVVLNKADRLSADRLGSLLREVRSLAGGAPVVTAVHGRVDPGLLFDPVRREVVGPRQLSFGDLLAEEAGDAGGCAADAGEGEHDGHLHDGYTSLAFTADDPIDPRRFAAFTERRPEGLYRIKGTVRFALPPGEPDRRFLVHAVGRFLRYRPGPWPGGVAPRTELVLIGAGIDTGALRAELEECVADGPGETPPDALYGVLRFVDRRDADPDAGAAGEPDGTGAPAPGGADDRYDPDTPYDPHDTGDPYSGYDPDGAAFPTGTGEPVAGVTVEDPPY</sequence>
<comment type="catalytic activity">
    <reaction evidence="5">
        <text>GTP + H2O = GDP + phosphate + H(+)</text>
        <dbReference type="Rhea" id="RHEA:19669"/>
        <dbReference type="ChEBI" id="CHEBI:15377"/>
        <dbReference type="ChEBI" id="CHEBI:15378"/>
        <dbReference type="ChEBI" id="CHEBI:37565"/>
        <dbReference type="ChEBI" id="CHEBI:43474"/>
        <dbReference type="ChEBI" id="CHEBI:58189"/>
    </reaction>
    <physiologicalReaction direction="left-to-right" evidence="5">
        <dbReference type="Rhea" id="RHEA:19670"/>
    </physiologicalReaction>
</comment>
<dbReference type="PANTHER" id="PTHR13748">
    <property type="entry name" value="COBW-RELATED"/>
    <property type="match status" value="1"/>
</dbReference>
<protein>
    <submittedName>
        <fullName evidence="8">GTP-binding protein</fullName>
    </submittedName>
</protein>
<dbReference type="Pfam" id="PF07683">
    <property type="entry name" value="CobW_C"/>
    <property type="match status" value="1"/>
</dbReference>
<organism evidence="8 9">
    <name type="scientific">Streptomyces calidiresistens</name>
    <dbReference type="NCBI Taxonomy" id="1485586"/>
    <lineage>
        <taxon>Bacteria</taxon>
        <taxon>Bacillati</taxon>
        <taxon>Actinomycetota</taxon>
        <taxon>Actinomycetes</taxon>
        <taxon>Kitasatosporales</taxon>
        <taxon>Streptomycetaceae</taxon>
        <taxon>Streptomyces</taxon>
    </lineage>
</organism>
<feature type="region of interest" description="Disordered" evidence="6">
    <location>
        <begin position="361"/>
        <end position="429"/>
    </location>
</feature>
<evidence type="ECO:0000313" key="8">
    <source>
        <dbReference type="EMBL" id="MBB0231436.1"/>
    </source>
</evidence>
<dbReference type="EMBL" id="VKHS01000515">
    <property type="protein sequence ID" value="MBB0231436.1"/>
    <property type="molecule type" value="Genomic_DNA"/>
</dbReference>
<gene>
    <name evidence="8" type="ORF">FOE67_18465</name>
</gene>
<accession>A0A7W3T638</accession>
<evidence type="ECO:0000256" key="4">
    <source>
        <dbReference type="ARBA" id="ARBA00034320"/>
    </source>
</evidence>
<comment type="caution">
    <text evidence="8">The sequence shown here is derived from an EMBL/GenBank/DDBJ whole genome shotgun (WGS) entry which is preliminary data.</text>
</comment>
<dbReference type="InterPro" id="IPR003495">
    <property type="entry name" value="CobW/HypB/UreG_nucleotide-bd"/>
</dbReference>
<dbReference type="GO" id="GO:0016787">
    <property type="term" value="F:hydrolase activity"/>
    <property type="evidence" value="ECO:0007669"/>
    <property type="project" value="UniProtKB-KW"/>
</dbReference>
<proteinExistence type="inferred from homology"/>
<dbReference type="SUPFAM" id="SSF52540">
    <property type="entry name" value="P-loop containing nucleoside triphosphate hydrolases"/>
    <property type="match status" value="1"/>
</dbReference>
<dbReference type="Pfam" id="PF02492">
    <property type="entry name" value="cobW"/>
    <property type="match status" value="1"/>
</dbReference>
<keyword evidence="3" id="KW-0143">Chaperone</keyword>
<dbReference type="InterPro" id="IPR036627">
    <property type="entry name" value="CobW-likC_sf"/>
</dbReference>
<dbReference type="CDD" id="cd03112">
    <property type="entry name" value="CobW-like"/>
    <property type="match status" value="1"/>
</dbReference>
<name>A0A7W3T638_9ACTN</name>
<evidence type="ECO:0000256" key="5">
    <source>
        <dbReference type="ARBA" id="ARBA00049117"/>
    </source>
</evidence>
<keyword evidence="2" id="KW-0378">Hydrolase</keyword>
<dbReference type="Gene3D" id="3.30.1220.10">
    <property type="entry name" value="CobW-like, C-terminal domain"/>
    <property type="match status" value="1"/>
</dbReference>
<dbReference type="Gene3D" id="3.40.50.300">
    <property type="entry name" value="P-loop containing nucleotide triphosphate hydrolases"/>
    <property type="match status" value="1"/>
</dbReference>
<keyword evidence="1" id="KW-0547">Nucleotide-binding</keyword>
<keyword evidence="9" id="KW-1185">Reference proteome</keyword>
<feature type="compositionally biased region" description="Low complexity" evidence="6">
    <location>
        <begin position="364"/>
        <end position="381"/>
    </location>
</feature>
<dbReference type="SMART" id="SM00833">
    <property type="entry name" value="CobW_C"/>
    <property type="match status" value="1"/>
</dbReference>
<dbReference type="InterPro" id="IPR011629">
    <property type="entry name" value="CobW-like_C"/>
</dbReference>
<dbReference type="PANTHER" id="PTHR13748:SF62">
    <property type="entry name" value="COBW DOMAIN-CONTAINING PROTEIN"/>
    <property type="match status" value="1"/>
</dbReference>
<feature type="compositionally biased region" description="Basic and acidic residues" evidence="6">
    <location>
        <begin position="382"/>
        <end position="398"/>
    </location>
</feature>
<evidence type="ECO:0000256" key="6">
    <source>
        <dbReference type="SAM" id="MobiDB-lite"/>
    </source>
</evidence>
<dbReference type="RefSeq" id="WP_182665806.1">
    <property type="nucleotide sequence ID" value="NZ_VKHS01000515.1"/>
</dbReference>